<dbReference type="Pfam" id="PF03432">
    <property type="entry name" value="Relaxase"/>
    <property type="match status" value="1"/>
</dbReference>
<protein>
    <submittedName>
        <fullName evidence="4">Uncharacterized protein</fullName>
    </submittedName>
</protein>
<name>E6Q2T2_9ZZZZ</name>
<comment type="caution">
    <text evidence="4">The sequence shown here is derived from an EMBL/GenBank/DDBJ whole genome shotgun (WGS) entry which is preliminary data.</text>
</comment>
<dbReference type="InterPro" id="IPR005094">
    <property type="entry name" value="Endonuclease_MobA/VirD2"/>
</dbReference>
<sequence length="1522" mass="172192">MFAGNLAGIETSCEEMTALAREGSARRDSIYHVVVSWENGERPTGQEARDAAKIVAQNLGIERHQYVGSLQSDGTAGLYHLHIIFNRIDPVTLRAWSNYRDFEKLEAAGRAIEHEQGWKAATYGRNPHTADLARGARDAQYYDALRSFQARVRDDLAPYVGAAIADGSLTWGRFHDELRNHDMRYVANEKGGRIEGTHAGEYAGVKKYLGVSHRELVAALGEYAPDRGAARPFEERAREAALEVRELYGKPLATWKDVHRAFDSRGLRYDRYGGGARVYDRASPACSKASDIDSKLRFGPMQHRFGEFRAQLTVQERVAQRHTVEYAENIVVGQRLIADPTPIIETLTEHDSTFTRSQLQKEISKLVHDTTQRVLISEAIESELIVLADENGARCFTTQAILASEHQLYVAARALANGEVALAVPTRAPSKTLDDQQREGYVRATSSRQIELITGVPGSGKTYLLDDVARAWQSSGYRVRAVSIANQAVKVIRNDTRISARTVAKEIYEWEQGRDRLTNRDVLIIDEVSMLDTKLGRKLLEEAQRAGAVVRAFGDDRQLQAVGRGDAMRAIREEIERAGGSVYDMKETQRQKLDWMRQATRDLREGRIREGLNAYHSHGFIQGYDNRHGAAQMLVDRWLRARDDRTDVGLSAFRRDDVTLLNMLARNAMRERDEIVGPDVTLKTAYGDRDFAIGDSVVVRQTVFRGKTASIEELRLELEQRGKTVYGISRSFAGCADLEAAGVRTKTVAALLRDRAWDRSRVEEQINKLREIEGSVNRALGIVRSVRHEPRDGWRSNATKRLPKSASLSKRVGNALAREFAPRITSGEKIQELKATRASIVAQIAELRRPMFAKNAVLIIDNADRLDRHELQRLIRGARTHGAVVKLVVDERHVHETRLSLRELKFRMHEKSQRGDIIVSRKLTLESGAMIKVPRGIETLALNRRWTNGDTGRVVNIGGSTITIVRNSDGAKLEMDLARNSQLDHAYASTVHREQGSTHDVQLRLVTRADDARSTLVAMTRHRHEVHVAFAGDEFKHGYESLVQLAERTRIKEMATDFTVVGHGREVRGSEIAAPTLPRDRRDPTITREREALAAPAPPLEKTRGENPTEPLPERNPNMTNQQRERDEAEAHKLDASRDRDKTPAPVRDARVPESLRAGLERSGVTYDEYLDRMYRQGSQGSQGRGAMRVHDDTRSYHPVESDRDRLSRYEKRWNQDQTVTYSRNGREAFTDVGNRIVVHEHSKENIEASVQLAREKFGDRPIQINGSDEFKQKVLEECVRQGVRVGNPELQQAQKELQQQLARDQSGHTRDTKVREPSRDDLVRHASLKDWEQFYGKGREDLAHDSFNEAREDIGKRDVAYYQKIGYTRDQAEAQYHHARQSVDLPRDRQLEQHDFAYNERAANGTSTTQVADRASDARSAERTTDAFAKAKEKIIRDAGEKASVVGKLAMIKDRSDGKSFVVVQEKDRPNELTRVTVPTDQTKQLQVGDQVRAEPASQQQGHQIERERELQRTRDQERTR</sequence>
<feature type="compositionally biased region" description="Basic and acidic residues" evidence="1">
    <location>
        <begin position="1123"/>
        <end position="1154"/>
    </location>
</feature>
<dbReference type="SUPFAM" id="SSF52540">
    <property type="entry name" value="P-loop containing nucleoside triphosphate hydrolases"/>
    <property type="match status" value="2"/>
</dbReference>
<organism evidence="4">
    <name type="scientific">mine drainage metagenome</name>
    <dbReference type="NCBI Taxonomy" id="410659"/>
    <lineage>
        <taxon>unclassified sequences</taxon>
        <taxon>metagenomes</taxon>
        <taxon>ecological metagenomes</taxon>
    </lineage>
</organism>
<feature type="compositionally biased region" description="Basic and acidic residues" evidence="1">
    <location>
        <begin position="1415"/>
        <end position="1424"/>
    </location>
</feature>
<feature type="region of interest" description="Disordered" evidence="1">
    <location>
        <begin position="1069"/>
        <end position="1156"/>
    </location>
</feature>
<dbReference type="Gene3D" id="2.30.30.940">
    <property type="match status" value="1"/>
</dbReference>
<feature type="region of interest" description="Disordered" evidence="1">
    <location>
        <begin position="1404"/>
        <end position="1424"/>
    </location>
</feature>
<dbReference type="Pfam" id="PF18821">
    <property type="entry name" value="LPD7"/>
    <property type="match status" value="1"/>
</dbReference>
<dbReference type="InterPro" id="IPR040677">
    <property type="entry name" value="LPD7"/>
</dbReference>
<accession>E6Q2T2</accession>
<evidence type="ECO:0000259" key="3">
    <source>
        <dbReference type="Pfam" id="PF18821"/>
    </source>
</evidence>
<evidence type="ECO:0000259" key="2">
    <source>
        <dbReference type="Pfam" id="PF03432"/>
    </source>
</evidence>
<dbReference type="Pfam" id="PF13604">
    <property type="entry name" value="AAA_30"/>
    <property type="match status" value="1"/>
</dbReference>
<dbReference type="EMBL" id="CABO01000019">
    <property type="protein sequence ID" value="CBI01492.1"/>
    <property type="molecule type" value="Genomic_DNA"/>
</dbReference>
<evidence type="ECO:0000256" key="1">
    <source>
        <dbReference type="SAM" id="MobiDB-lite"/>
    </source>
</evidence>
<feature type="compositionally biased region" description="Basic and acidic residues" evidence="1">
    <location>
        <begin position="1505"/>
        <end position="1522"/>
    </location>
</feature>
<feature type="domain" description="MobA/VirD2-like nuclease" evidence="2">
    <location>
        <begin position="9"/>
        <end position="118"/>
    </location>
</feature>
<reference evidence="4" key="1">
    <citation type="submission" date="2009-10" db="EMBL/GenBank/DDBJ databases">
        <title>Diversity of trophic interactions inside an arsenic-rich microbial ecosystem.</title>
        <authorList>
            <person name="Bertin P.N."/>
            <person name="Heinrich-Salmeron A."/>
            <person name="Pelletier E."/>
            <person name="Goulhen-Chollet F."/>
            <person name="Arsene-Ploetze F."/>
            <person name="Gallien S."/>
            <person name="Calteau A."/>
            <person name="Vallenet D."/>
            <person name="Casiot C."/>
            <person name="Chane-Woon-Ming B."/>
            <person name="Giloteaux L."/>
            <person name="Barakat M."/>
            <person name="Bonnefoy V."/>
            <person name="Bruneel O."/>
            <person name="Chandler M."/>
            <person name="Cleiss J."/>
            <person name="Duran R."/>
            <person name="Elbaz-Poulichet F."/>
            <person name="Fonknechten N."/>
            <person name="Lauga B."/>
            <person name="Mornico D."/>
            <person name="Ortet P."/>
            <person name="Schaeffer C."/>
            <person name="Siguier P."/>
            <person name="Alexander Thil Smith A."/>
            <person name="Van Dorsselaer A."/>
            <person name="Weissenbach J."/>
            <person name="Medigue C."/>
            <person name="Le Paslier D."/>
        </authorList>
    </citation>
    <scope>NUCLEOTIDE SEQUENCE</scope>
</reference>
<feature type="region of interest" description="Disordered" evidence="1">
    <location>
        <begin position="1473"/>
        <end position="1522"/>
    </location>
</feature>
<feature type="compositionally biased region" description="Polar residues" evidence="1">
    <location>
        <begin position="1478"/>
        <end position="1489"/>
    </location>
</feature>
<feature type="compositionally biased region" description="Basic and acidic residues" evidence="1">
    <location>
        <begin position="1078"/>
        <end position="1092"/>
    </location>
</feature>
<proteinExistence type="predicted"/>
<evidence type="ECO:0000313" key="4">
    <source>
        <dbReference type="EMBL" id="CBI01492.1"/>
    </source>
</evidence>
<gene>
    <name evidence="4" type="ORF">CARN4_1813</name>
</gene>
<dbReference type="InterPro" id="IPR027417">
    <property type="entry name" value="P-loop_NTPase"/>
</dbReference>
<feature type="domain" description="Large polyvalent protein-associated" evidence="3">
    <location>
        <begin position="1211"/>
        <end position="1298"/>
    </location>
</feature>
<dbReference type="Gene3D" id="3.40.50.300">
    <property type="entry name" value="P-loop containing nucleotide triphosphate hydrolases"/>
    <property type="match status" value="2"/>
</dbReference>